<dbReference type="InterPro" id="IPR005821">
    <property type="entry name" value="Ion_trans_dom"/>
</dbReference>
<accession>A0A7J6UIE0</accession>
<keyword evidence="3 6" id="KW-1133">Transmembrane helix</keyword>
<feature type="transmembrane region" description="Helical" evidence="6">
    <location>
        <begin position="589"/>
        <end position="617"/>
    </location>
</feature>
<dbReference type="PRINTS" id="PR01463">
    <property type="entry name" value="EAGCHANLFMLY"/>
</dbReference>
<feature type="region of interest" description="Disordered" evidence="5">
    <location>
        <begin position="120"/>
        <end position="142"/>
    </location>
</feature>
<dbReference type="Gene3D" id="1.10.287.70">
    <property type="match status" value="1"/>
</dbReference>
<dbReference type="PANTHER" id="PTHR10217:SF435">
    <property type="entry name" value="POTASSIUM VOLTAGE-GATED CHANNEL PROTEIN EAG"/>
    <property type="match status" value="1"/>
</dbReference>
<evidence type="ECO:0000256" key="5">
    <source>
        <dbReference type="SAM" id="MobiDB-lite"/>
    </source>
</evidence>
<comment type="subcellular location">
    <subcellularLocation>
        <location evidence="1">Membrane</location>
        <topology evidence="1">Multi-pass membrane protein</topology>
    </subcellularLocation>
</comment>
<keyword evidence="4 6" id="KW-0472">Membrane</keyword>
<evidence type="ECO:0000259" key="7">
    <source>
        <dbReference type="Pfam" id="PF00520"/>
    </source>
</evidence>
<evidence type="ECO:0000313" key="8">
    <source>
        <dbReference type="EMBL" id="KAF4756985.1"/>
    </source>
</evidence>
<dbReference type="Proteomes" id="UP000553632">
    <property type="component" value="Unassembled WGS sequence"/>
</dbReference>
<feature type="transmembrane region" description="Helical" evidence="6">
    <location>
        <begin position="675"/>
        <end position="701"/>
    </location>
</feature>
<reference evidence="8 9" key="1">
    <citation type="submission" date="2020-04" db="EMBL/GenBank/DDBJ databases">
        <title>Perkinsus olseni comparative genomics.</title>
        <authorList>
            <person name="Bogema D.R."/>
        </authorList>
    </citation>
    <scope>NUCLEOTIDE SEQUENCE [LARGE SCALE GENOMIC DNA]</scope>
    <source>
        <strain evidence="8 9">ATCC PRA-207</strain>
    </source>
</reference>
<dbReference type="InterPro" id="IPR003938">
    <property type="entry name" value="K_chnl_volt-dep_EAG/ELK/ERG"/>
</dbReference>
<proteinExistence type="predicted"/>
<organism evidence="8 9">
    <name type="scientific">Perkinsus olseni</name>
    <name type="common">Perkinsus atlanticus</name>
    <dbReference type="NCBI Taxonomy" id="32597"/>
    <lineage>
        <taxon>Eukaryota</taxon>
        <taxon>Sar</taxon>
        <taxon>Alveolata</taxon>
        <taxon>Perkinsozoa</taxon>
        <taxon>Perkinsea</taxon>
        <taxon>Perkinsida</taxon>
        <taxon>Perkinsidae</taxon>
        <taxon>Perkinsus</taxon>
    </lineage>
</organism>
<dbReference type="GO" id="GO:0042391">
    <property type="term" value="P:regulation of membrane potential"/>
    <property type="evidence" value="ECO:0007669"/>
    <property type="project" value="TreeGrafter"/>
</dbReference>
<feature type="compositionally biased region" description="Basic and acidic residues" evidence="5">
    <location>
        <begin position="254"/>
        <end position="263"/>
    </location>
</feature>
<keyword evidence="2 6" id="KW-0812">Transmembrane</keyword>
<protein>
    <recommendedName>
        <fullName evidence="7">Ion transport domain-containing protein</fullName>
    </recommendedName>
</protein>
<evidence type="ECO:0000256" key="3">
    <source>
        <dbReference type="ARBA" id="ARBA00022989"/>
    </source>
</evidence>
<dbReference type="PANTHER" id="PTHR10217">
    <property type="entry name" value="VOLTAGE AND LIGAND GATED POTASSIUM CHANNEL"/>
    <property type="match status" value="1"/>
</dbReference>
<dbReference type="InterPro" id="IPR050818">
    <property type="entry name" value="KCNH_animal-type"/>
</dbReference>
<feature type="compositionally biased region" description="Polar residues" evidence="5">
    <location>
        <begin position="379"/>
        <end position="389"/>
    </location>
</feature>
<dbReference type="OMA" id="MQLEMAN"/>
<gene>
    <name evidence="8" type="ORF">FOZ63_015796</name>
</gene>
<feature type="domain" description="Ion transport" evidence="7">
    <location>
        <begin position="450"/>
        <end position="699"/>
    </location>
</feature>
<dbReference type="SUPFAM" id="SSF81324">
    <property type="entry name" value="Voltage-gated potassium channels"/>
    <property type="match status" value="1"/>
</dbReference>
<dbReference type="EMBL" id="JABANO010003193">
    <property type="protein sequence ID" value="KAF4756985.1"/>
    <property type="molecule type" value="Genomic_DNA"/>
</dbReference>
<evidence type="ECO:0000256" key="6">
    <source>
        <dbReference type="SAM" id="Phobius"/>
    </source>
</evidence>
<dbReference type="Pfam" id="PF00520">
    <property type="entry name" value="Ion_trans"/>
    <property type="match status" value="1"/>
</dbReference>
<feature type="region of interest" description="Disordered" evidence="5">
    <location>
        <begin position="379"/>
        <end position="402"/>
    </location>
</feature>
<dbReference type="AlphaFoldDB" id="A0A7J6UIE0"/>
<feature type="region of interest" description="Disordered" evidence="5">
    <location>
        <begin position="173"/>
        <end position="334"/>
    </location>
</feature>
<feature type="compositionally biased region" description="Basic and acidic residues" evidence="5">
    <location>
        <begin position="173"/>
        <end position="199"/>
    </location>
</feature>
<evidence type="ECO:0000256" key="1">
    <source>
        <dbReference type="ARBA" id="ARBA00004141"/>
    </source>
</evidence>
<feature type="region of interest" description="Disordered" evidence="5">
    <location>
        <begin position="1"/>
        <end position="29"/>
    </location>
</feature>
<feature type="compositionally biased region" description="Low complexity" evidence="5">
    <location>
        <begin position="125"/>
        <end position="134"/>
    </location>
</feature>
<comment type="caution">
    <text evidence="8">The sequence shown here is derived from an EMBL/GenBank/DDBJ whole genome shotgun (WGS) entry which is preliminary data.</text>
</comment>
<dbReference type="GO" id="GO:0005886">
    <property type="term" value="C:plasma membrane"/>
    <property type="evidence" value="ECO:0007669"/>
    <property type="project" value="TreeGrafter"/>
</dbReference>
<keyword evidence="9" id="KW-1185">Reference proteome</keyword>
<sequence length="761" mass="82983">MSKSPDRKASRYTTRGSTRHFADHSEGYNPLSSTSDFYQDSQLILPPSQLAGAMPGFDGLGATEAKVGDVLLELHKFRIELAQGIAQDLAAHHESIVDEIKTFVAKMFSSLCPSGKSLTADPAGPTVAAPAKVDAPPPAGDPVVIPVGEEVNAGASEKSVVAMQQWTTLSKSEEILSPRASPSERHLKEVQRSSSDADKVGGSPSVPTSEENDGADASVAGDVSRGKSPSHTLVVPPTEMRGTGSEHCSSDSSSPDHREEKAQKRSPRGKKAGSSGSLAFRNLRPYPPTSGSDPVDRYNGRAFTVNGGGVRPLGGSQSSLPAEGGAEVEGPSKPIVAFSPPQVVEVADEETDVNEKPSPVRSALESLAAAYTVALQPNQTTSTGASSSRYGHRGTVRSTGGKSLVDRGQTLTQLNVEAHAKSLSLDDTSSKPVLGSGRWVVYPDGRFRLTWDVAGLFFIVYQGFVVPYTLSFETELRGFLADMDKCIDLYFMSDIALNFVTGYWNRGVLSLKHRDIARYYAQTWLLVDLVASIPFSWFISPDTDGPSQSVSKLLRVIRIVKFIRIARLLRLMRLKTLLSKLEEHIDSDIWLAGFTMTKMFLGLFVLSHWIACIWWSIGVATEGSETNWIRDNDLEKEGLLANKYLRSLFYAISIVSTMYGDIIASNDGERIFTMFAMLAAGVIFAVVVGSVTNLVVSFGEYKTEYRQRMKRAMRFMRANNVEVDLQEKFYSLFFIFNAAVETAKENDLLTVFGSCQEEEKL</sequence>
<evidence type="ECO:0000313" key="9">
    <source>
        <dbReference type="Proteomes" id="UP000553632"/>
    </source>
</evidence>
<dbReference type="GO" id="GO:0005249">
    <property type="term" value="F:voltage-gated potassium channel activity"/>
    <property type="evidence" value="ECO:0007669"/>
    <property type="project" value="InterPro"/>
</dbReference>
<evidence type="ECO:0000256" key="4">
    <source>
        <dbReference type="ARBA" id="ARBA00023136"/>
    </source>
</evidence>
<evidence type="ECO:0000256" key="2">
    <source>
        <dbReference type="ARBA" id="ARBA00022692"/>
    </source>
</evidence>
<name>A0A7J6UIE0_PEROL</name>